<keyword evidence="1" id="KW-1133">Transmembrane helix</keyword>
<dbReference type="PANTHER" id="PTHR34219">
    <property type="entry name" value="IRON-REGULATED INNER MEMBRANE PROTEIN-RELATED"/>
    <property type="match status" value="1"/>
</dbReference>
<evidence type="ECO:0000313" key="3">
    <source>
        <dbReference type="Proteomes" id="UP000240535"/>
    </source>
</evidence>
<organism evidence="2 3">
    <name type="scientific">Campylobacter blaseri</name>
    <dbReference type="NCBI Taxonomy" id="2042961"/>
    <lineage>
        <taxon>Bacteria</taxon>
        <taxon>Pseudomonadati</taxon>
        <taxon>Campylobacterota</taxon>
        <taxon>Epsilonproteobacteria</taxon>
        <taxon>Campylobacterales</taxon>
        <taxon>Campylobacteraceae</taxon>
        <taxon>Campylobacter</taxon>
    </lineage>
</organism>
<accession>A0A2P8R026</accession>
<gene>
    <name evidence="2" type="ORF">CQ405_06855</name>
</gene>
<name>A0A2P8R026_9BACT</name>
<evidence type="ECO:0000256" key="1">
    <source>
        <dbReference type="SAM" id="Phobius"/>
    </source>
</evidence>
<proteinExistence type="predicted"/>
<dbReference type="OrthoDB" id="9776609at2"/>
<feature type="transmembrane region" description="Helical" evidence="1">
    <location>
        <begin position="416"/>
        <end position="434"/>
    </location>
</feature>
<feature type="transmembrane region" description="Helical" evidence="1">
    <location>
        <begin position="466"/>
        <end position="487"/>
    </location>
</feature>
<dbReference type="Pfam" id="PF03929">
    <property type="entry name" value="PepSY_TM"/>
    <property type="match status" value="1"/>
</dbReference>
<evidence type="ECO:0008006" key="4">
    <source>
        <dbReference type="Google" id="ProtNLM"/>
    </source>
</evidence>
<feature type="transmembrane region" description="Helical" evidence="1">
    <location>
        <begin position="175"/>
        <end position="195"/>
    </location>
</feature>
<feature type="transmembrane region" description="Helical" evidence="1">
    <location>
        <begin position="378"/>
        <end position="404"/>
    </location>
</feature>
<dbReference type="PANTHER" id="PTHR34219:SF4">
    <property type="entry name" value="PEPSY DOMAIN-CONTAINING PROTEIN"/>
    <property type="match status" value="1"/>
</dbReference>
<dbReference type="EMBL" id="PDHH01000005">
    <property type="protein sequence ID" value="PSM51838.1"/>
    <property type="molecule type" value="Genomic_DNA"/>
</dbReference>
<keyword evidence="1" id="KW-0812">Transmembrane</keyword>
<keyword evidence="1" id="KW-0472">Membrane</keyword>
<protein>
    <recommendedName>
        <fullName evidence="4">Peptidase</fullName>
    </recommendedName>
</protein>
<sequence length="492" mass="57673">MRCLREFHKDIGLLFSWIMFFIFFSGTFAYYKDSINLYMQPNFYKLNYLDTSYLKNSIEYLEENHKDDQIWAITPPSFKTPYVKVLSQDPKSQNDIYLNPENAKILNPYKTLGGDFISTLHYEPWGMNVELLGKIIGYLTIIILFCLISGLAIHKRLFKDFFKLKDRSFYYDMHIVTSVCGFIMFFTLIFSGLYLSEKYMLDKIYRQANIKKIENEKREEKILEQKREMKNILDRMKRAGGGSFMPKLYTPSYADIEKFISNLDNKDFINKIEIIRNPRSAILQINTKPKEIFTENGVNMGFYIYDLKSGQKIQEIDDVPINKTQQIGFLMRHIHIADFGGELTKFLFFIFGVFGMLMCSSGAILWTKKYDKSKFLKFIKVLNSTFFIGLFASFGIYLLANFFLSLENEARDITQIRLFFISLFIFFILNILVTKKYIYEISALITSLIFLVVVMVGVSYEAFLKSNLIIMLIIFLLISLFFGVFSLKGFRG</sequence>
<dbReference type="Proteomes" id="UP000240535">
    <property type="component" value="Unassembled WGS sequence"/>
</dbReference>
<feature type="transmembrane region" description="Helical" evidence="1">
    <location>
        <begin position="441"/>
        <end position="460"/>
    </location>
</feature>
<evidence type="ECO:0000313" key="2">
    <source>
        <dbReference type="EMBL" id="PSM51838.1"/>
    </source>
</evidence>
<comment type="caution">
    <text evidence="2">The sequence shown here is derived from an EMBL/GenBank/DDBJ whole genome shotgun (WGS) entry which is preliminary data.</text>
</comment>
<keyword evidence="3" id="KW-1185">Reference proteome</keyword>
<dbReference type="RefSeq" id="WP_106872012.1">
    <property type="nucleotide sequence ID" value="NZ_CP053841.1"/>
</dbReference>
<reference evidence="3" key="1">
    <citation type="submission" date="2017-10" db="EMBL/GenBank/DDBJ databases">
        <title>Campylobacter species from seals.</title>
        <authorList>
            <person name="Gilbert M.J."/>
            <person name="Zomer A.L."/>
            <person name="Timmerman A.J."/>
            <person name="Duim B."/>
            <person name="Wagenaar J.A."/>
        </authorList>
    </citation>
    <scope>NUCLEOTIDE SEQUENCE [LARGE SCALE GENOMIC DNA]</scope>
    <source>
        <strain evidence="3">17S00004-5</strain>
    </source>
</reference>
<dbReference type="InterPro" id="IPR005625">
    <property type="entry name" value="PepSY-ass_TM"/>
</dbReference>
<feature type="transmembrane region" description="Helical" evidence="1">
    <location>
        <begin position="12"/>
        <end position="31"/>
    </location>
</feature>
<dbReference type="AlphaFoldDB" id="A0A2P8R026"/>
<feature type="transmembrane region" description="Helical" evidence="1">
    <location>
        <begin position="346"/>
        <end position="366"/>
    </location>
</feature>
<feature type="transmembrane region" description="Helical" evidence="1">
    <location>
        <begin position="135"/>
        <end position="154"/>
    </location>
</feature>